<keyword evidence="4" id="KW-0375">Hydrogen ion transport</keyword>
<evidence type="ECO:0000256" key="1">
    <source>
        <dbReference type="ARBA" id="ARBA00004273"/>
    </source>
</evidence>
<dbReference type="OrthoDB" id="270171at2759"/>
<dbReference type="AlphaFoldDB" id="A0A2R5G451"/>
<gene>
    <name evidence="12" type="ORF">FCC1311_019892</name>
</gene>
<keyword evidence="5" id="KW-0999">Mitochondrion inner membrane</keyword>
<comment type="caution">
    <text evidence="12">The sequence shown here is derived from an EMBL/GenBank/DDBJ whole genome shotgun (WGS) entry which is preliminary data.</text>
</comment>
<dbReference type="GO" id="GO:0045259">
    <property type="term" value="C:proton-transporting ATP synthase complex"/>
    <property type="evidence" value="ECO:0007669"/>
    <property type="project" value="InterPro"/>
</dbReference>
<proteinExistence type="inferred from homology"/>
<feature type="domain" description="ATP synthase F1 complex delta/epsilon subunit N-terminal" evidence="11">
    <location>
        <begin position="96"/>
        <end position="167"/>
    </location>
</feature>
<keyword evidence="9" id="KW-0496">Mitochondrion</keyword>
<evidence type="ECO:0000256" key="2">
    <source>
        <dbReference type="ARBA" id="ARBA00005712"/>
    </source>
</evidence>
<protein>
    <submittedName>
        <fullName evidence="12">ATP synthase subunit delta, mitochondrial</fullName>
    </submittedName>
</protein>
<dbReference type="InParanoid" id="A0A2R5G451"/>
<dbReference type="InterPro" id="IPR020546">
    <property type="entry name" value="ATP_synth_F1_dsu/esu_N"/>
</dbReference>
<keyword evidence="7" id="KW-0406">Ion transport</keyword>
<reference evidence="12 13" key="1">
    <citation type="submission" date="2017-12" db="EMBL/GenBank/DDBJ databases">
        <title>Sequencing, de novo assembly and annotation of complete genome of a new Thraustochytrid species, strain FCC1311.</title>
        <authorList>
            <person name="Sedici K."/>
            <person name="Godart F."/>
            <person name="Aiese Cigliano R."/>
            <person name="Sanseverino W."/>
            <person name="Barakat M."/>
            <person name="Ortet P."/>
            <person name="Marechal E."/>
            <person name="Cagnac O."/>
            <person name="Amato A."/>
        </authorList>
    </citation>
    <scope>NUCLEOTIDE SEQUENCE [LARGE SCALE GENOMIC DNA]</scope>
</reference>
<dbReference type="EMBL" id="BEYU01000015">
    <property type="protein sequence ID" value="GBG25770.1"/>
    <property type="molecule type" value="Genomic_DNA"/>
</dbReference>
<dbReference type="SUPFAM" id="SSF51344">
    <property type="entry name" value="Epsilon subunit of F1F0-ATP synthase N-terminal domain"/>
    <property type="match status" value="1"/>
</dbReference>
<evidence type="ECO:0000313" key="13">
    <source>
        <dbReference type="Proteomes" id="UP000241890"/>
    </source>
</evidence>
<keyword evidence="6" id="KW-0809">Transit peptide</keyword>
<dbReference type="PANTHER" id="PTHR13822">
    <property type="entry name" value="ATP SYNTHASE DELTA/EPSILON CHAIN"/>
    <property type="match status" value="1"/>
</dbReference>
<dbReference type="GO" id="GO:0005743">
    <property type="term" value="C:mitochondrial inner membrane"/>
    <property type="evidence" value="ECO:0007669"/>
    <property type="project" value="UniProtKB-SubCell"/>
</dbReference>
<dbReference type="HAMAP" id="MF_00530">
    <property type="entry name" value="ATP_synth_epsil_bac"/>
    <property type="match status" value="1"/>
</dbReference>
<evidence type="ECO:0000256" key="5">
    <source>
        <dbReference type="ARBA" id="ARBA00022792"/>
    </source>
</evidence>
<evidence type="ECO:0000259" key="11">
    <source>
        <dbReference type="Pfam" id="PF02823"/>
    </source>
</evidence>
<dbReference type="InterPro" id="IPR036771">
    <property type="entry name" value="ATPsynth_dsu/esu_N"/>
</dbReference>
<evidence type="ECO:0000256" key="9">
    <source>
        <dbReference type="ARBA" id="ARBA00023128"/>
    </source>
</evidence>
<sequence length="230" mass="23953">MLSLSLLVLVLVLVLLVLVLVLVLSWDPLRQGATYSIAFPPVPGIRTPLAHPMMQRVVSGVAARRVGAKLGARALHASPTVRMMAEPEAAGSTSVNLTLASATKPVKSKEPVFLVNVPGMTGEFGVAAEHAPVLSELKPGVVQVTKAEGDAPESFFVSGGLASVHEDSSMDVSAAEIFSLDELDGSVAQKLYTEAKRKLDGAAEGSQEQAVAQIEVDVYEGVCVALGISV</sequence>
<evidence type="ECO:0000256" key="6">
    <source>
        <dbReference type="ARBA" id="ARBA00022946"/>
    </source>
</evidence>
<dbReference type="Proteomes" id="UP000241890">
    <property type="component" value="Unassembled WGS sequence"/>
</dbReference>
<comment type="subcellular location">
    <subcellularLocation>
        <location evidence="1">Mitochondrion inner membrane</location>
    </subcellularLocation>
</comment>
<evidence type="ECO:0000256" key="10">
    <source>
        <dbReference type="ARBA" id="ARBA00023136"/>
    </source>
</evidence>
<accession>A0A2R5G451</accession>
<keyword evidence="3" id="KW-0813">Transport</keyword>
<comment type="similarity">
    <text evidence="2">Belongs to the ATPase epsilon chain family.</text>
</comment>
<name>A0A2R5G451_9STRA</name>
<evidence type="ECO:0000256" key="4">
    <source>
        <dbReference type="ARBA" id="ARBA00022781"/>
    </source>
</evidence>
<evidence type="ECO:0000256" key="7">
    <source>
        <dbReference type="ARBA" id="ARBA00023065"/>
    </source>
</evidence>
<dbReference type="PANTHER" id="PTHR13822:SF7">
    <property type="entry name" value="ATP SYNTHASE SUBUNIT DELTA, MITOCHONDRIAL"/>
    <property type="match status" value="1"/>
</dbReference>
<dbReference type="Pfam" id="PF02823">
    <property type="entry name" value="ATP-synt_DE_N"/>
    <property type="match status" value="1"/>
</dbReference>
<keyword evidence="13" id="KW-1185">Reference proteome</keyword>
<keyword evidence="10" id="KW-0472">Membrane</keyword>
<evidence type="ECO:0000256" key="8">
    <source>
        <dbReference type="ARBA" id="ARBA00023078"/>
    </source>
</evidence>
<dbReference type="InterPro" id="IPR001469">
    <property type="entry name" value="ATP_synth_F1_dsu/esu"/>
</dbReference>
<dbReference type="Gene3D" id="2.60.15.10">
    <property type="entry name" value="F0F1 ATP synthase delta/epsilon subunit, N-terminal"/>
    <property type="match status" value="1"/>
</dbReference>
<dbReference type="CDD" id="cd12152">
    <property type="entry name" value="F1-ATPase_delta"/>
    <property type="match status" value="1"/>
</dbReference>
<keyword evidence="8" id="KW-0793">Thylakoid</keyword>
<organism evidence="12 13">
    <name type="scientific">Hondaea fermentalgiana</name>
    <dbReference type="NCBI Taxonomy" id="2315210"/>
    <lineage>
        <taxon>Eukaryota</taxon>
        <taxon>Sar</taxon>
        <taxon>Stramenopiles</taxon>
        <taxon>Bigyra</taxon>
        <taxon>Labyrinthulomycetes</taxon>
        <taxon>Thraustochytrida</taxon>
        <taxon>Thraustochytriidae</taxon>
        <taxon>Hondaea</taxon>
    </lineage>
</organism>
<evidence type="ECO:0000256" key="3">
    <source>
        <dbReference type="ARBA" id="ARBA00022448"/>
    </source>
</evidence>
<evidence type="ECO:0000313" key="12">
    <source>
        <dbReference type="EMBL" id="GBG25770.1"/>
    </source>
</evidence>
<dbReference type="GO" id="GO:0046933">
    <property type="term" value="F:proton-transporting ATP synthase activity, rotational mechanism"/>
    <property type="evidence" value="ECO:0007669"/>
    <property type="project" value="InterPro"/>
</dbReference>